<evidence type="ECO:0000256" key="6">
    <source>
        <dbReference type="ARBA" id="ARBA00022741"/>
    </source>
</evidence>
<evidence type="ECO:0000256" key="8">
    <source>
        <dbReference type="ARBA" id="ARBA00022967"/>
    </source>
</evidence>
<evidence type="ECO:0000256" key="4">
    <source>
        <dbReference type="ARBA" id="ARBA00022597"/>
    </source>
</evidence>
<reference evidence="11 12" key="1">
    <citation type="submission" date="2023-07" db="EMBL/GenBank/DDBJ databases">
        <title>Genomic Encyclopedia of Type Strains, Phase IV (KMG-IV): sequencing the most valuable type-strain genomes for metagenomic binning, comparative biology and taxonomic classification.</title>
        <authorList>
            <person name="Goeker M."/>
        </authorList>
    </citation>
    <scope>NUCLEOTIDE SEQUENCE [LARGE SCALE GENOMIC DNA]</scope>
    <source>
        <strain evidence="11 12">B1-1</strain>
    </source>
</reference>
<keyword evidence="6" id="KW-0547">Nucleotide-binding</keyword>
<feature type="domain" description="ABC transporter" evidence="10">
    <location>
        <begin position="17"/>
        <end position="253"/>
    </location>
</feature>
<evidence type="ECO:0000256" key="2">
    <source>
        <dbReference type="ARBA" id="ARBA00022448"/>
    </source>
</evidence>
<dbReference type="InterPro" id="IPR027417">
    <property type="entry name" value="P-loop_NTPase"/>
</dbReference>
<accession>A0ABU0M8L7</accession>
<dbReference type="CDD" id="cd03216">
    <property type="entry name" value="ABC_Carb_Monos_I"/>
    <property type="match status" value="1"/>
</dbReference>
<evidence type="ECO:0000313" key="12">
    <source>
        <dbReference type="Proteomes" id="UP001223743"/>
    </source>
</evidence>
<evidence type="ECO:0000256" key="9">
    <source>
        <dbReference type="ARBA" id="ARBA00023136"/>
    </source>
</evidence>
<dbReference type="PROSITE" id="PS50893">
    <property type="entry name" value="ABC_TRANSPORTER_2"/>
    <property type="match status" value="2"/>
</dbReference>
<name>A0ABU0M8L7_9HYPH</name>
<keyword evidence="4 11" id="KW-0762">Sugar transport</keyword>
<dbReference type="CDD" id="cd03215">
    <property type="entry name" value="ABC_Carb_Monos_II"/>
    <property type="match status" value="1"/>
</dbReference>
<evidence type="ECO:0000256" key="3">
    <source>
        <dbReference type="ARBA" id="ARBA00022475"/>
    </source>
</evidence>
<protein>
    <submittedName>
        <fullName evidence="11">ABC-type sugar transport system ATPase subunit</fullName>
    </submittedName>
</protein>
<evidence type="ECO:0000313" key="11">
    <source>
        <dbReference type="EMBL" id="MDQ0517316.1"/>
    </source>
</evidence>
<dbReference type="Gene3D" id="3.40.50.300">
    <property type="entry name" value="P-loop containing nucleotide triphosphate hydrolases"/>
    <property type="match status" value="2"/>
</dbReference>
<evidence type="ECO:0000256" key="1">
    <source>
        <dbReference type="ARBA" id="ARBA00005417"/>
    </source>
</evidence>
<comment type="caution">
    <text evidence="11">The sequence shown here is derived from an EMBL/GenBank/DDBJ whole genome shotgun (WGS) entry which is preliminary data.</text>
</comment>
<keyword evidence="12" id="KW-1185">Reference proteome</keyword>
<keyword evidence="8" id="KW-1278">Translocase</keyword>
<gene>
    <name evidence="11" type="ORF">QO015_002929</name>
</gene>
<keyword evidence="5" id="KW-0677">Repeat</keyword>
<dbReference type="InterPro" id="IPR017871">
    <property type="entry name" value="ABC_transporter-like_CS"/>
</dbReference>
<dbReference type="Pfam" id="PF00005">
    <property type="entry name" value="ABC_tran"/>
    <property type="match status" value="2"/>
</dbReference>
<dbReference type="InterPro" id="IPR003439">
    <property type="entry name" value="ABC_transporter-like_ATP-bd"/>
</dbReference>
<dbReference type="SUPFAM" id="SSF52540">
    <property type="entry name" value="P-loop containing nucleoside triphosphate hydrolases"/>
    <property type="match status" value="2"/>
</dbReference>
<dbReference type="Proteomes" id="UP001223743">
    <property type="component" value="Unassembled WGS sequence"/>
</dbReference>
<dbReference type="RefSeq" id="WP_266278518.1">
    <property type="nucleotide sequence ID" value="NZ_JAPKNF010000001.1"/>
</dbReference>
<dbReference type="InterPro" id="IPR050107">
    <property type="entry name" value="ABC_carbohydrate_import_ATPase"/>
</dbReference>
<comment type="similarity">
    <text evidence="1">Belongs to the ABC transporter superfamily.</text>
</comment>
<keyword evidence="2" id="KW-0813">Transport</keyword>
<keyword evidence="9" id="KW-0472">Membrane</keyword>
<dbReference type="PROSITE" id="PS00211">
    <property type="entry name" value="ABC_TRANSPORTER_1"/>
    <property type="match status" value="1"/>
</dbReference>
<sequence length="506" mass="54882">MRAEPMEIAREAAVPALEMRGIGKRFPGVIALDGVDLTLAPGKVHALMGENGAGKSTLIKILAGVYGKDTGTIRVGGRETEFRSPRDALRQGIKVVFQEIALISEFTVAENIFLEEYPRIAGGSIDWKRIRAEAAALFRRIGFDVDPAAKTGDLPVSQQQMVEIARALAHEARIVVMDEPTSSLTPKEVELLFVVIRRLTALGIAVVYVSHKLDEVFEIADEVTVLRDGRHISTRPIGDHTHDSLIHDMIGRRIDNLFPRVRRQQPGRAVLTVENLSTDAKLKGISFEARAGEVLGFFGLMGAGRTELAKAIVGYDPIRTGTIRIDGALLAPHDTRRAVGLGIGLLTEDRKTEGLMLELPVLQNMSLASLSAFAKAGFVDEGRERSAVQSFVDRFRVKTPGLGQAIKNLSGGNQQKVLLARWLMRGLKVIVVDEPTRGIDVGAKSEIFALIDQLAGEGLAVIMMTSEMPELLGLSDRIAVMAEGRITAVMPRDAATQETILNAAIA</sequence>
<keyword evidence="3" id="KW-1003">Cell membrane</keyword>
<evidence type="ECO:0000259" key="10">
    <source>
        <dbReference type="PROSITE" id="PS50893"/>
    </source>
</evidence>
<organism evidence="11 12">
    <name type="scientific">Kaistia geumhonensis</name>
    <dbReference type="NCBI Taxonomy" id="410839"/>
    <lineage>
        <taxon>Bacteria</taxon>
        <taxon>Pseudomonadati</taxon>
        <taxon>Pseudomonadota</taxon>
        <taxon>Alphaproteobacteria</taxon>
        <taxon>Hyphomicrobiales</taxon>
        <taxon>Kaistiaceae</taxon>
        <taxon>Kaistia</taxon>
    </lineage>
</organism>
<feature type="domain" description="ABC transporter" evidence="10">
    <location>
        <begin position="261"/>
        <end position="505"/>
    </location>
</feature>
<keyword evidence="7" id="KW-0067">ATP-binding</keyword>
<dbReference type="PANTHER" id="PTHR43790">
    <property type="entry name" value="CARBOHYDRATE TRANSPORT ATP-BINDING PROTEIN MG119-RELATED"/>
    <property type="match status" value="1"/>
</dbReference>
<evidence type="ECO:0000256" key="7">
    <source>
        <dbReference type="ARBA" id="ARBA00022840"/>
    </source>
</evidence>
<dbReference type="SMART" id="SM00382">
    <property type="entry name" value="AAA"/>
    <property type="match status" value="2"/>
</dbReference>
<evidence type="ECO:0000256" key="5">
    <source>
        <dbReference type="ARBA" id="ARBA00022737"/>
    </source>
</evidence>
<proteinExistence type="inferred from homology"/>
<dbReference type="EMBL" id="JAUSWJ010000001">
    <property type="protein sequence ID" value="MDQ0517316.1"/>
    <property type="molecule type" value="Genomic_DNA"/>
</dbReference>
<dbReference type="InterPro" id="IPR003593">
    <property type="entry name" value="AAA+_ATPase"/>
</dbReference>
<dbReference type="PANTHER" id="PTHR43790:SF3">
    <property type="entry name" value="D-ALLOSE IMPORT ATP-BINDING PROTEIN ALSA-RELATED"/>
    <property type="match status" value="1"/>
</dbReference>